<dbReference type="EMBL" id="KV460877">
    <property type="protein sequence ID" value="OCA15360.1"/>
    <property type="molecule type" value="Genomic_DNA"/>
</dbReference>
<evidence type="ECO:0000256" key="4">
    <source>
        <dbReference type="ARBA" id="ARBA00023054"/>
    </source>
</evidence>
<gene>
    <name evidence="7" type="ORF">XENTR_v90030054mg</name>
</gene>
<keyword evidence="2" id="KW-0863">Zinc-finger</keyword>
<dbReference type="InterPro" id="IPR003879">
    <property type="entry name" value="Butyrophylin_SPRY"/>
</dbReference>
<dbReference type="Gene3D" id="2.60.120.920">
    <property type="match status" value="1"/>
</dbReference>
<evidence type="ECO:0000256" key="2">
    <source>
        <dbReference type="ARBA" id="ARBA00022771"/>
    </source>
</evidence>
<reference evidence="7" key="1">
    <citation type="submission" date="2009-11" db="EMBL/GenBank/DDBJ databases">
        <authorList>
            <consortium name="US DOE Joint Genome Institute (JGI-PGF)"/>
            <person name="Ottilar R."/>
            <person name="Schmutz J."/>
            <person name="Salamov A."/>
            <person name="Cheng J.F."/>
            <person name="Lucas S."/>
            <person name="Pitluck S."/>
            <person name="Gundlach H."/>
            <person name="Guo Y."/>
            <person name="Haberer G."/>
            <person name="Nasrallah J."/>
            <person name="Mayer K.F.X."/>
            <person name="van de Peer Y."/>
            <person name="Weigel D."/>
            <person name="Grigoriev I.V."/>
        </authorList>
    </citation>
    <scope>NUCLEOTIDE SEQUENCE</scope>
    <source>
        <strain evidence="7">Nigerian</strain>
    </source>
</reference>
<keyword evidence="1" id="KW-0479">Metal-binding</keyword>
<sequence length="463" mass="50193">MADPLTVLQEQWESHGAAFCGAEGADNGGREREGTEGADNGGREGSEGADTEGREGTEGADTEGREREGTEGADNGGREGTEGADTEGREREGTEGADTEGREREGIKVPAVGDLDVDRISETLLTGLEGIVIGVKGRILGRNVTAMIKDRTPYSSDTCLAHVGSVPAQDNMAESLELRDLETIRLHATETGSLINQLSSWSLANENVPQVVTLTLRDINTTGNDSYLPINTKTNSGSGRGGFGGRTKAEGPDPIMTTLKQTPAREGKVPIPCEQVTVTPSFLFGSEATELVLDTNTAANNVSVSGDGKTASYSHTDQCYPPKPERFQYYQVLSRQSFHCGRHYWDVVGSKTGDWRVGAAYPSIERGGATFHIGDNRKSWCLCKENNNYLVRHDGKKTTLSHASCRSIRISLDYEGRRLSFYELSEPIRHLHTFTAKFTEPLHAAFWVGRWGKASVTIVSFTI</sequence>
<dbReference type="InterPro" id="IPR006574">
    <property type="entry name" value="PRY"/>
</dbReference>
<dbReference type="InterPro" id="IPR051051">
    <property type="entry name" value="E3_ubiq-ligase_TRIM/RNF"/>
</dbReference>
<evidence type="ECO:0000256" key="5">
    <source>
        <dbReference type="SAM" id="MobiDB-lite"/>
    </source>
</evidence>
<dbReference type="InterPro" id="IPR013320">
    <property type="entry name" value="ConA-like_dom_sf"/>
</dbReference>
<proteinExistence type="predicted"/>
<dbReference type="PROSITE" id="PS50188">
    <property type="entry name" value="B302_SPRY"/>
    <property type="match status" value="1"/>
</dbReference>
<protein>
    <recommendedName>
        <fullName evidence="6">B30.2/SPRY domain-containing protein</fullName>
    </recommendedName>
</protein>
<dbReference type="AlphaFoldDB" id="A0A1B8XXI9"/>
<reference evidence="7" key="3">
    <citation type="submission" date="2016-05" db="EMBL/GenBank/DDBJ databases">
        <title>WGS assembly of Xenopus tropicalis.</title>
        <authorList>
            <person name="Sessions A."/>
            <person name="Jenkins J."/>
            <person name="Mitros T."/>
            <person name="Lyons J.T."/>
            <person name="Dichmann D.S."/>
            <person name="Robert J."/>
            <person name="Harland R.M."/>
            <person name="Rokhsar D.S."/>
        </authorList>
    </citation>
    <scope>NUCLEOTIDE SEQUENCE</scope>
    <source>
        <strain evidence="7">Nigerian</strain>
    </source>
</reference>
<organism evidence="7">
    <name type="scientific">Xenopus tropicalis</name>
    <name type="common">Western clawed frog</name>
    <name type="synonym">Silurana tropicalis</name>
    <dbReference type="NCBI Taxonomy" id="8364"/>
    <lineage>
        <taxon>Eukaryota</taxon>
        <taxon>Metazoa</taxon>
        <taxon>Chordata</taxon>
        <taxon>Craniata</taxon>
        <taxon>Vertebrata</taxon>
        <taxon>Euteleostomi</taxon>
        <taxon>Amphibia</taxon>
        <taxon>Batrachia</taxon>
        <taxon>Anura</taxon>
        <taxon>Pipoidea</taxon>
        <taxon>Pipidae</taxon>
        <taxon>Xenopodinae</taxon>
        <taxon>Xenopus</taxon>
        <taxon>Silurana</taxon>
    </lineage>
</organism>
<dbReference type="PANTHER" id="PTHR25465">
    <property type="entry name" value="B-BOX DOMAIN CONTAINING"/>
    <property type="match status" value="1"/>
</dbReference>
<feature type="region of interest" description="Disordered" evidence="5">
    <location>
        <begin position="227"/>
        <end position="254"/>
    </location>
</feature>
<dbReference type="SMART" id="SM00449">
    <property type="entry name" value="SPRY"/>
    <property type="match status" value="1"/>
</dbReference>
<dbReference type="PRINTS" id="PR01407">
    <property type="entry name" value="BUTYPHLNCDUF"/>
</dbReference>
<evidence type="ECO:0000256" key="1">
    <source>
        <dbReference type="ARBA" id="ARBA00022723"/>
    </source>
</evidence>
<dbReference type="InterPro" id="IPR001870">
    <property type="entry name" value="B30.2/SPRY"/>
</dbReference>
<accession>A0A1B8XXI9</accession>
<dbReference type="PANTHER" id="PTHR25465:SF40">
    <property type="entry name" value="E3 UBIQUITIN_ISG15 LIGASE TRIM25"/>
    <property type="match status" value="1"/>
</dbReference>
<evidence type="ECO:0000259" key="6">
    <source>
        <dbReference type="PROSITE" id="PS50188"/>
    </source>
</evidence>
<keyword evidence="3" id="KW-0862">Zinc</keyword>
<dbReference type="Pfam" id="PF00622">
    <property type="entry name" value="SPRY"/>
    <property type="match status" value="1"/>
</dbReference>
<dbReference type="InterPro" id="IPR003877">
    <property type="entry name" value="SPRY_dom"/>
</dbReference>
<keyword evidence="4" id="KW-0175">Coiled coil</keyword>
<reference evidence="7" key="2">
    <citation type="journal article" date="2010" name="Science">
        <title>The genome of the Western clawed frog Xenopus tropicalis.</title>
        <authorList>
            <person name="Hellsten U."/>
            <person name="Harland R.M."/>
            <person name="Gilchrist M.J."/>
            <person name="Hendrix D."/>
            <person name="Jurka J."/>
            <person name="Kapitonov V."/>
            <person name="Ovcharenko I."/>
            <person name="Putnam N.H."/>
            <person name="Shu S."/>
            <person name="Taher L."/>
            <person name="Blitz I.L."/>
            <person name="Blumberg B."/>
            <person name="Dichmann D.S."/>
            <person name="Dubchak I."/>
            <person name="Amaya E."/>
            <person name="Detter J.C."/>
            <person name="Fletcher R."/>
            <person name="Gerhard D.S."/>
            <person name="Goodstein D."/>
            <person name="Graves T."/>
            <person name="Grigoriev I.V."/>
            <person name="Grimwood J."/>
            <person name="Kawashima T."/>
            <person name="Lindquist E."/>
            <person name="Lucas S.M."/>
            <person name="Mead P.E."/>
            <person name="Mitros T."/>
            <person name="Ogino H."/>
            <person name="Ohta Y."/>
            <person name="Poliakov A.V."/>
            <person name="Pollet N."/>
            <person name="Robert J."/>
            <person name="Salamov A."/>
            <person name="Sater A.K."/>
            <person name="Schmutz J."/>
            <person name="Terry A."/>
            <person name="Vize P.D."/>
            <person name="Warren W.C."/>
            <person name="Wells D."/>
            <person name="Wills A."/>
            <person name="Wilson R.K."/>
            <person name="Zimmerman L.B."/>
            <person name="Zorn A.M."/>
            <person name="Grainger R."/>
            <person name="Grammer T."/>
            <person name="Khokha M.K."/>
            <person name="Richardson P.M."/>
            <person name="Rokhsar D.S."/>
        </authorList>
    </citation>
    <scope>NUCLEOTIDE SEQUENCE [LARGE SCALE GENOMIC DNA]</scope>
    <source>
        <strain evidence="7">Nigerian</strain>
    </source>
</reference>
<dbReference type="CDD" id="cd12891">
    <property type="entry name" value="SPRY_PRY_C-I_2"/>
    <property type="match status" value="1"/>
</dbReference>
<dbReference type="SUPFAM" id="SSF49899">
    <property type="entry name" value="Concanavalin A-like lectins/glucanases"/>
    <property type="match status" value="1"/>
</dbReference>
<dbReference type="GO" id="GO:0008270">
    <property type="term" value="F:zinc ion binding"/>
    <property type="evidence" value="ECO:0007669"/>
    <property type="project" value="UniProtKB-KW"/>
</dbReference>
<dbReference type="SMART" id="SM00589">
    <property type="entry name" value="PRY"/>
    <property type="match status" value="1"/>
</dbReference>
<feature type="domain" description="B30.2/SPRY" evidence="6">
    <location>
        <begin position="271"/>
        <end position="463"/>
    </location>
</feature>
<name>A0A1B8XXI9_XENTR</name>
<feature type="compositionally biased region" description="Basic and acidic residues" evidence="5">
    <location>
        <begin position="28"/>
        <end position="106"/>
    </location>
</feature>
<evidence type="ECO:0000256" key="3">
    <source>
        <dbReference type="ARBA" id="ARBA00022833"/>
    </source>
</evidence>
<dbReference type="GO" id="GO:0005737">
    <property type="term" value="C:cytoplasm"/>
    <property type="evidence" value="ECO:0007669"/>
    <property type="project" value="UniProtKB-ARBA"/>
</dbReference>
<evidence type="ECO:0000313" key="7">
    <source>
        <dbReference type="EMBL" id="OCA15360.1"/>
    </source>
</evidence>
<dbReference type="InterPro" id="IPR043136">
    <property type="entry name" value="B30.2/SPRY_sf"/>
</dbReference>
<feature type="region of interest" description="Disordered" evidence="5">
    <location>
        <begin position="17"/>
        <end position="106"/>
    </location>
</feature>
<dbReference type="Pfam" id="PF13765">
    <property type="entry name" value="PRY"/>
    <property type="match status" value="1"/>
</dbReference>